<proteinExistence type="predicted"/>
<accession>A0A9D3W776</accession>
<evidence type="ECO:0000313" key="2">
    <source>
        <dbReference type="EMBL" id="KAH1114514.1"/>
    </source>
</evidence>
<dbReference type="Proteomes" id="UP000828251">
    <property type="component" value="Unassembled WGS sequence"/>
</dbReference>
<evidence type="ECO:0000313" key="3">
    <source>
        <dbReference type="Proteomes" id="UP000828251"/>
    </source>
</evidence>
<evidence type="ECO:0000256" key="1">
    <source>
        <dbReference type="SAM" id="MobiDB-lite"/>
    </source>
</evidence>
<comment type="caution">
    <text evidence="2">The sequence shown here is derived from an EMBL/GenBank/DDBJ whole genome shotgun (WGS) entry which is preliminary data.</text>
</comment>
<feature type="region of interest" description="Disordered" evidence="1">
    <location>
        <begin position="1"/>
        <end position="36"/>
    </location>
</feature>
<reference evidence="2 3" key="1">
    <citation type="journal article" date="2021" name="Plant Biotechnol. J.">
        <title>Multi-omics assisted identification of the key and species-specific regulatory components of drought-tolerant mechanisms in Gossypium stocksii.</title>
        <authorList>
            <person name="Yu D."/>
            <person name="Ke L."/>
            <person name="Zhang D."/>
            <person name="Wu Y."/>
            <person name="Sun Y."/>
            <person name="Mei J."/>
            <person name="Sun J."/>
            <person name="Sun Y."/>
        </authorList>
    </citation>
    <scope>NUCLEOTIDE SEQUENCE [LARGE SCALE GENOMIC DNA]</scope>
    <source>
        <strain evidence="3">cv. E1</strain>
        <tissue evidence="2">Leaf</tissue>
    </source>
</reference>
<keyword evidence="3" id="KW-1185">Reference proteome</keyword>
<gene>
    <name evidence="2" type="ORF">J1N35_007892</name>
</gene>
<sequence length="87" mass="8766">MEDKSAGAEAGASPRATDKASSSARPSSALGPVHKESILEPDSLNLVLGLPHKGSGPSLECSRPQQTLGQTSIANILGLEGVVGFGQ</sequence>
<protein>
    <submittedName>
        <fullName evidence="2">Uncharacterized protein</fullName>
    </submittedName>
</protein>
<dbReference type="EMBL" id="JAIQCV010000003">
    <property type="protein sequence ID" value="KAH1114514.1"/>
    <property type="molecule type" value="Genomic_DNA"/>
</dbReference>
<name>A0A9D3W776_9ROSI</name>
<organism evidence="2 3">
    <name type="scientific">Gossypium stocksii</name>
    <dbReference type="NCBI Taxonomy" id="47602"/>
    <lineage>
        <taxon>Eukaryota</taxon>
        <taxon>Viridiplantae</taxon>
        <taxon>Streptophyta</taxon>
        <taxon>Embryophyta</taxon>
        <taxon>Tracheophyta</taxon>
        <taxon>Spermatophyta</taxon>
        <taxon>Magnoliopsida</taxon>
        <taxon>eudicotyledons</taxon>
        <taxon>Gunneridae</taxon>
        <taxon>Pentapetalae</taxon>
        <taxon>rosids</taxon>
        <taxon>malvids</taxon>
        <taxon>Malvales</taxon>
        <taxon>Malvaceae</taxon>
        <taxon>Malvoideae</taxon>
        <taxon>Gossypium</taxon>
    </lineage>
</organism>
<dbReference type="AlphaFoldDB" id="A0A9D3W776"/>